<dbReference type="InterPro" id="IPR040676">
    <property type="entry name" value="DUF5641"/>
</dbReference>
<organism evidence="3 4">
    <name type="scientific">Meloidogyne enterolobii</name>
    <name type="common">Root-knot nematode worm</name>
    <name type="synonym">Meloidogyne mayaguensis</name>
    <dbReference type="NCBI Taxonomy" id="390850"/>
    <lineage>
        <taxon>Eukaryota</taxon>
        <taxon>Metazoa</taxon>
        <taxon>Ecdysozoa</taxon>
        <taxon>Nematoda</taxon>
        <taxon>Chromadorea</taxon>
        <taxon>Rhabditida</taxon>
        <taxon>Tylenchina</taxon>
        <taxon>Tylenchomorpha</taxon>
        <taxon>Tylenchoidea</taxon>
        <taxon>Meloidogynidae</taxon>
        <taxon>Meloidogyninae</taxon>
        <taxon>Meloidogyne</taxon>
    </lineage>
</organism>
<dbReference type="InterPro" id="IPR041588">
    <property type="entry name" value="Integrase_H2C2"/>
</dbReference>
<dbReference type="GO" id="GO:0015074">
    <property type="term" value="P:DNA integration"/>
    <property type="evidence" value="ECO:0007669"/>
    <property type="project" value="InterPro"/>
</dbReference>
<name>A0A6V7W7R2_MELEN</name>
<evidence type="ECO:0000256" key="1">
    <source>
        <dbReference type="SAM" id="MobiDB-lite"/>
    </source>
</evidence>
<dbReference type="EMBL" id="CAJEWN010000460">
    <property type="protein sequence ID" value="CAD2183226.1"/>
    <property type="molecule type" value="Genomic_DNA"/>
</dbReference>
<comment type="caution">
    <text evidence="3">The sequence shown here is derived from an EMBL/GenBank/DDBJ whole genome shotgun (WGS) entry which is preliminary data.</text>
</comment>
<dbReference type="Pfam" id="PF18701">
    <property type="entry name" value="DUF5641"/>
    <property type="match status" value="1"/>
</dbReference>
<accession>A0A6V7W7R2</accession>
<dbReference type="PANTHER" id="PTHR47331">
    <property type="entry name" value="PHD-TYPE DOMAIN-CONTAINING PROTEIN"/>
    <property type="match status" value="1"/>
</dbReference>
<evidence type="ECO:0000313" key="3">
    <source>
        <dbReference type="EMBL" id="CAD2183226.1"/>
    </source>
</evidence>
<dbReference type="Gene3D" id="3.30.420.10">
    <property type="entry name" value="Ribonuclease H-like superfamily/Ribonuclease H"/>
    <property type="match status" value="1"/>
</dbReference>
<evidence type="ECO:0000313" key="4">
    <source>
        <dbReference type="Proteomes" id="UP000580250"/>
    </source>
</evidence>
<dbReference type="InterPro" id="IPR036397">
    <property type="entry name" value="RNaseH_sf"/>
</dbReference>
<dbReference type="PROSITE" id="PS50994">
    <property type="entry name" value="INTEGRASE"/>
    <property type="match status" value="1"/>
</dbReference>
<protein>
    <recommendedName>
        <fullName evidence="2">Integrase catalytic domain-containing protein</fullName>
    </recommendedName>
</protein>
<feature type="compositionally biased region" description="Polar residues" evidence="1">
    <location>
        <begin position="966"/>
        <end position="976"/>
    </location>
</feature>
<reference evidence="3 4" key="1">
    <citation type="submission" date="2020-08" db="EMBL/GenBank/DDBJ databases">
        <authorList>
            <person name="Koutsovoulos G."/>
            <person name="Danchin GJ E."/>
        </authorList>
    </citation>
    <scope>NUCLEOTIDE SEQUENCE [LARGE SCALE GENOMIC DNA]</scope>
</reference>
<dbReference type="InterPro" id="IPR001584">
    <property type="entry name" value="Integrase_cat-core"/>
</dbReference>
<dbReference type="InterPro" id="IPR012337">
    <property type="entry name" value="RNaseH-like_sf"/>
</dbReference>
<evidence type="ECO:0000259" key="2">
    <source>
        <dbReference type="PROSITE" id="PS50994"/>
    </source>
</evidence>
<dbReference type="GO" id="GO:0003676">
    <property type="term" value="F:nucleic acid binding"/>
    <property type="evidence" value="ECO:0007669"/>
    <property type="project" value="InterPro"/>
</dbReference>
<gene>
    <name evidence="3" type="ORF">MENT_LOCUS35505</name>
</gene>
<dbReference type="OrthoDB" id="2275149at2759"/>
<proteinExistence type="predicted"/>
<feature type="compositionally biased region" description="Polar residues" evidence="1">
    <location>
        <begin position="939"/>
        <end position="952"/>
    </location>
</feature>
<feature type="region of interest" description="Disordered" evidence="1">
    <location>
        <begin position="938"/>
        <end position="1011"/>
    </location>
</feature>
<feature type="compositionally biased region" description="Basic and acidic residues" evidence="1">
    <location>
        <begin position="996"/>
        <end position="1011"/>
    </location>
</feature>
<sequence length="1011" mass="115792">MELIAILIGVRATAYIEKEIGVPLAEIHLWSDSQIALSWVKSSQNQPTFVQRRLDEVKKHVNITFHYVRTDENPADLATRGLSPQELNQSQLWWSGPKWLAQGRANRPQDPTFDSFNLIENETEEIYTDQILSLPVQVTSRESHQLLNRSSSWSKSRRIMIYILRFIKVILGIKGAPTIGLKSVSENGPPTAADITLAERYLIKWEQRECSEELQKYKHIIDDQEIIRLQTRITNSKSPEGLIHPILLPKNSSAGKLLIAHIHKELCHGGVDWTLTEYLTQYWQPRARQTVRSVISECMACRKMNSYKYALPEMPPLPSDRVQQRRPFQSIGIDYAGPTLTKFNGVQIKCWLVLITCLTTRAVRLDEVKKHVNITFHYVRTDENPADLATRGLSPQELNQSQLWWSGPKWLAQGRANRPQDPTFNSFNFIENETEEIYTDQILSLPVQVTSRESHQLLNRSSSWSKSRRIMIYILRFIKVILGIKGAPTIGLKSVSENGPPTAADITLAERYLIKWEQRECSEELQKYKHIIDDQEIIRLQTRITNSKSPEGLIYPILLPKNSSAGKLLMAHIHKNLCHGGVDWTLTEYLTQYWQPRARQAVRSVISECMACRKMNSYKYALPEMPPLPSDRVQQRRPFQSIGIDYAGPTLTKFNGVQIKCWLVLITCLTTRAVYLEPSLDLTALSFINVFRRFISRRGRPEKVLSDNGRNFVLAEKAISSALPPLLAENKIEWKFIPALSPWAGGVYERLIGLAKSCFKRTLGKQILPYDQLSTFIAEVEAALNSRPLTHVSDGECAPLPLRPIDFIHPGSTLSYEPANKLKKTDHLQPHEQLLAHWKGTLENLDSLWERWRKEYLIMLRDNSKWDHSGPRLQNNSPPKLGDVVLVEEALQPRNTWSLARVEKLNGDPGPIRSVKLRMPNGRVTTRPVNRIYPLEVAQQPTDQTNQLSEQDNIPPDIPSEDVNRTNHVSPKSTLNMPPFEEEAEEDPPPLIDKQNNIRKENPREQDQNME</sequence>
<dbReference type="Proteomes" id="UP000580250">
    <property type="component" value="Unassembled WGS sequence"/>
</dbReference>
<dbReference type="AlphaFoldDB" id="A0A6V7W7R2"/>
<feature type="domain" description="Integrase catalytic" evidence="2">
    <location>
        <begin position="634"/>
        <end position="807"/>
    </location>
</feature>
<dbReference type="SUPFAM" id="SSF53098">
    <property type="entry name" value="Ribonuclease H-like"/>
    <property type="match status" value="1"/>
</dbReference>
<dbReference type="Pfam" id="PF17921">
    <property type="entry name" value="Integrase_H2C2"/>
    <property type="match status" value="2"/>
</dbReference>